<comment type="caution">
    <text evidence="3">The sequence shown here is derived from an EMBL/GenBank/DDBJ whole genome shotgun (WGS) entry which is preliminary data.</text>
</comment>
<proteinExistence type="predicted"/>
<gene>
    <name evidence="3" type="ORF">PsYK624_003640</name>
</gene>
<dbReference type="OrthoDB" id="37537at2759"/>
<evidence type="ECO:0000313" key="4">
    <source>
        <dbReference type="Proteomes" id="UP000703269"/>
    </source>
</evidence>
<dbReference type="EMBL" id="BPQB01000001">
    <property type="protein sequence ID" value="GJE84288.1"/>
    <property type="molecule type" value="Genomic_DNA"/>
</dbReference>
<name>A0A9P3FWC4_9APHY</name>
<accession>A0A9P3FWC4</accession>
<dbReference type="PANTHER" id="PTHR43625:SF40">
    <property type="entry name" value="ALDO-KETO REDUCTASE YAKC [NADP(+)]"/>
    <property type="match status" value="1"/>
</dbReference>
<dbReference type="GO" id="GO:0005737">
    <property type="term" value="C:cytoplasm"/>
    <property type="evidence" value="ECO:0007669"/>
    <property type="project" value="TreeGrafter"/>
</dbReference>
<organism evidence="3 4">
    <name type="scientific">Phanerochaete sordida</name>
    <dbReference type="NCBI Taxonomy" id="48140"/>
    <lineage>
        <taxon>Eukaryota</taxon>
        <taxon>Fungi</taxon>
        <taxon>Dikarya</taxon>
        <taxon>Basidiomycota</taxon>
        <taxon>Agaricomycotina</taxon>
        <taxon>Agaricomycetes</taxon>
        <taxon>Polyporales</taxon>
        <taxon>Phanerochaetaceae</taxon>
        <taxon>Phanerochaete</taxon>
    </lineage>
</organism>
<reference evidence="3 4" key="1">
    <citation type="submission" date="2021-08" db="EMBL/GenBank/DDBJ databases">
        <title>Draft Genome Sequence of Phanerochaete sordida strain YK-624.</title>
        <authorList>
            <person name="Mori T."/>
            <person name="Dohra H."/>
            <person name="Suzuki T."/>
            <person name="Kawagishi H."/>
            <person name="Hirai H."/>
        </authorList>
    </citation>
    <scope>NUCLEOTIDE SEQUENCE [LARGE SCALE GENOMIC DNA]</scope>
    <source>
        <strain evidence="3 4">YK-624</strain>
    </source>
</reference>
<dbReference type="InterPro" id="IPR050791">
    <property type="entry name" value="Aldo-Keto_reductase"/>
</dbReference>
<protein>
    <submittedName>
        <fullName evidence="3">Aldo-keto reductase</fullName>
    </submittedName>
</protein>
<dbReference type="InterPro" id="IPR036812">
    <property type="entry name" value="NAD(P)_OxRdtase_dom_sf"/>
</dbReference>
<dbReference type="PANTHER" id="PTHR43625">
    <property type="entry name" value="AFLATOXIN B1 ALDEHYDE REDUCTASE"/>
    <property type="match status" value="1"/>
</dbReference>
<evidence type="ECO:0000256" key="1">
    <source>
        <dbReference type="ARBA" id="ARBA00023002"/>
    </source>
</evidence>
<dbReference type="Gene3D" id="3.20.20.100">
    <property type="entry name" value="NADP-dependent oxidoreductase domain"/>
    <property type="match status" value="1"/>
</dbReference>
<dbReference type="Pfam" id="PF00248">
    <property type="entry name" value="Aldo_ket_red"/>
    <property type="match status" value="1"/>
</dbReference>
<dbReference type="GO" id="GO:0016491">
    <property type="term" value="F:oxidoreductase activity"/>
    <property type="evidence" value="ECO:0007669"/>
    <property type="project" value="UniProtKB-KW"/>
</dbReference>
<feature type="domain" description="NADP-dependent oxidoreductase" evidence="2">
    <location>
        <begin position="16"/>
        <end position="314"/>
    </location>
</feature>
<sequence length="341" mass="37374">MSLPTRKIGTDSVSCIGFGMMGLSAYYGPVKPDEERFKVLDAAYESGCTFWDTSDAYGDSEELIGKWFKRTGKRNEIFLASKFAFRSGADAEKPFAIDGSPEWARQAIDLSLKRLGVDQIDLWYLHRPDANVPIELTVGAMSEAVKAGKVKYLGISECSAATLRRAHAVHPMAAAQFEYAPFTLGVEDPRIGIRDACKELGITLIAYSPLGRGLLTGKLDPETLSDNDMRKMLNYPRFRRENFALVLQLVDTIGAIGARHGATAAQVALAWLLAQGPDVIPIPGTTNVGRVHENAKAANITLTPEEVKEIRDAVERAGLHTVLRVPEAFESYNYVDTPPLQ</sequence>
<evidence type="ECO:0000313" key="3">
    <source>
        <dbReference type="EMBL" id="GJE84288.1"/>
    </source>
</evidence>
<evidence type="ECO:0000259" key="2">
    <source>
        <dbReference type="Pfam" id="PF00248"/>
    </source>
</evidence>
<dbReference type="Proteomes" id="UP000703269">
    <property type="component" value="Unassembled WGS sequence"/>
</dbReference>
<dbReference type="SUPFAM" id="SSF51430">
    <property type="entry name" value="NAD(P)-linked oxidoreductase"/>
    <property type="match status" value="1"/>
</dbReference>
<keyword evidence="4" id="KW-1185">Reference proteome</keyword>
<dbReference type="AlphaFoldDB" id="A0A9P3FWC4"/>
<keyword evidence="1" id="KW-0560">Oxidoreductase</keyword>
<dbReference type="InterPro" id="IPR023210">
    <property type="entry name" value="NADP_OxRdtase_dom"/>
</dbReference>